<feature type="compositionally biased region" description="Basic residues" evidence="1">
    <location>
        <begin position="33"/>
        <end position="43"/>
    </location>
</feature>
<feature type="region of interest" description="Disordered" evidence="1">
    <location>
        <begin position="1"/>
        <end position="82"/>
    </location>
</feature>
<feature type="compositionally biased region" description="Basic residues" evidence="1">
    <location>
        <begin position="57"/>
        <end position="66"/>
    </location>
</feature>
<comment type="caution">
    <text evidence="2">The sequence shown here is derived from an EMBL/GenBank/DDBJ whole genome shotgun (WGS) entry which is preliminary data.</text>
</comment>
<accession>A0A9Q1JP89</accession>
<proteinExistence type="predicted"/>
<evidence type="ECO:0000256" key="1">
    <source>
        <dbReference type="SAM" id="MobiDB-lite"/>
    </source>
</evidence>
<feature type="compositionally biased region" description="Basic and acidic residues" evidence="1">
    <location>
        <begin position="45"/>
        <end position="56"/>
    </location>
</feature>
<dbReference type="EMBL" id="JAKOGI010001024">
    <property type="protein sequence ID" value="KAJ8428315.1"/>
    <property type="molecule type" value="Genomic_DNA"/>
</dbReference>
<protein>
    <submittedName>
        <fullName evidence="2">Uncharacterized protein</fullName>
    </submittedName>
</protein>
<gene>
    <name evidence="2" type="ORF">Cgig2_015465</name>
</gene>
<dbReference type="Proteomes" id="UP001153076">
    <property type="component" value="Unassembled WGS sequence"/>
</dbReference>
<organism evidence="2 3">
    <name type="scientific">Carnegiea gigantea</name>
    <dbReference type="NCBI Taxonomy" id="171969"/>
    <lineage>
        <taxon>Eukaryota</taxon>
        <taxon>Viridiplantae</taxon>
        <taxon>Streptophyta</taxon>
        <taxon>Embryophyta</taxon>
        <taxon>Tracheophyta</taxon>
        <taxon>Spermatophyta</taxon>
        <taxon>Magnoliopsida</taxon>
        <taxon>eudicotyledons</taxon>
        <taxon>Gunneridae</taxon>
        <taxon>Pentapetalae</taxon>
        <taxon>Caryophyllales</taxon>
        <taxon>Cactineae</taxon>
        <taxon>Cactaceae</taxon>
        <taxon>Cactoideae</taxon>
        <taxon>Echinocereeae</taxon>
        <taxon>Carnegiea</taxon>
    </lineage>
</organism>
<sequence length="434" mass="48452">MGNEPNWKKPLRCPGKVAGDKTAGGSLTVGNRASRRPPQKPHSSKNTEEKSRSVEKRGRRPMKKHWPPVSRDDGGSRRPEVQQTPVLEKFLFGTPKGLDKKENIVRQNTYKADDVSLHQGLMVLLAYRSQITYTKSARKNEATQRQSAIQNHTMVKRAWMSVPLTLLVPTKRLPDFAIEQSKWMSKSALGQGMSDEEKNIVKQELKGLAMEDISSFMESVPTDFLIILRIDGVIRSILNKLGVSRSVRLLTYAKHAVYGLSVTCDSKSGSTLLALLSIIRTKLSYLQFKCILGVLGLISWMDDVKHLSGKSLRALLAAAPRLVLDQLWSLTFAENWQSFTGAYWCSQLEFSIGKFTRPTGRTRLQGEIGSEEEGRAKKRVVAEVEEGSAASGPSQRKTRRAVEEEAMEEQPNTTHTSVGGSWEGEYCTCPKLTF</sequence>
<name>A0A9Q1JP89_9CARY</name>
<feature type="region of interest" description="Disordered" evidence="1">
    <location>
        <begin position="383"/>
        <end position="420"/>
    </location>
</feature>
<evidence type="ECO:0000313" key="3">
    <source>
        <dbReference type="Proteomes" id="UP001153076"/>
    </source>
</evidence>
<dbReference type="OrthoDB" id="427480at2759"/>
<dbReference type="AlphaFoldDB" id="A0A9Q1JP89"/>
<keyword evidence="3" id="KW-1185">Reference proteome</keyword>
<reference evidence="2" key="1">
    <citation type="submission" date="2022-04" db="EMBL/GenBank/DDBJ databases">
        <title>Carnegiea gigantea Genome sequencing and assembly v2.</title>
        <authorList>
            <person name="Copetti D."/>
            <person name="Sanderson M.J."/>
            <person name="Burquez A."/>
            <person name="Wojciechowski M.F."/>
        </authorList>
    </citation>
    <scope>NUCLEOTIDE SEQUENCE</scope>
    <source>
        <strain evidence="2">SGP5-SGP5p</strain>
        <tissue evidence="2">Aerial part</tissue>
    </source>
</reference>
<feature type="compositionally biased region" description="Basic and acidic residues" evidence="1">
    <location>
        <begin position="70"/>
        <end position="80"/>
    </location>
</feature>
<evidence type="ECO:0000313" key="2">
    <source>
        <dbReference type="EMBL" id="KAJ8428315.1"/>
    </source>
</evidence>
<feature type="compositionally biased region" description="Polar residues" evidence="1">
    <location>
        <begin position="410"/>
        <end position="419"/>
    </location>
</feature>